<proteinExistence type="predicted"/>
<dbReference type="InterPro" id="IPR050712">
    <property type="entry name" value="NAD(P)H-dep_reductase"/>
</dbReference>
<dbReference type="OrthoDB" id="5563352at2"/>
<gene>
    <name evidence="3" type="ORF">CWI75_03260</name>
</gene>
<keyword evidence="1" id="KW-0285">Flavoprotein</keyword>
<reference evidence="4" key="1">
    <citation type="submission" date="2017-11" db="EMBL/GenBank/DDBJ databases">
        <title>The draft genome sequence of Chromatocurvus sp. F02.</title>
        <authorList>
            <person name="Du Z.-J."/>
            <person name="Chang Y.-Q."/>
        </authorList>
    </citation>
    <scope>NUCLEOTIDE SEQUENCE [LARGE SCALE GENOMIC DNA]</scope>
    <source>
        <strain evidence="4">F02</strain>
    </source>
</reference>
<dbReference type="RefSeq" id="WP_101520006.1">
    <property type="nucleotide sequence ID" value="NZ_PKLZ01000001.1"/>
</dbReference>
<dbReference type="GO" id="GO:0016491">
    <property type="term" value="F:oxidoreductase activity"/>
    <property type="evidence" value="ECO:0007669"/>
    <property type="project" value="InterPro"/>
</dbReference>
<dbReference type="PANTHER" id="PTHR30543">
    <property type="entry name" value="CHROMATE REDUCTASE"/>
    <property type="match status" value="1"/>
</dbReference>
<feature type="domain" description="NADPH-dependent FMN reductase-like" evidence="2">
    <location>
        <begin position="1"/>
        <end position="144"/>
    </location>
</feature>
<name>A0A2N5Y7K2_9GAMM</name>
<dbReference type="EMBL" id="PKLZ01000001">
    <property type="protein sequence ID" value="PLW84372.1"/>
    <property type="molecule type" value="Genomic_DNA"/>
</dbReference>
<dbReference type="AlphaFoldDB" id="A0A2N5Y7K2"/>
<dbReference type="Pfam" id="PF03358">
    <property type="entry name" value="FMN_red"/>
    <property type="match status" value="1"/>
</dbReference>
<evidence type="ECO:0000313" key="3">
    <source>
        <dbReference type="EMBL" id="PLW84372.1"/>
    </source>
</evidence>
<dbReference type="Gene3D" id="3.40.50.360">
    <property type="match status" value="1"/>
</dbReference>
<evidence type="ECO:0000313" key="4">
    <source>
        <dbReference type="Proteomes" id="UP000234845"/>
    </source>
</evidence>
<sequence length="206" mass="23300">MKIGIISGSHRPNSQSAKIARHIERTLQQQELCEATWVYELADNPLPLWEEGVWNAEDAAWQKLLQPLREQLHSCDGLIIISPEWHGMATPGLKNFLLMWTGGEELAHKPALIVTVSVADGGSYPVAELRMSSYKNSRICYLPEHLIIRYVDTVFNEDPATNNADAQAYFEARLSYCLEMLREYSLAFRQIRNSGKVSLAKYSSGM</sequence>
<protein>
    <submittedName>
        <fullName evidence="3">NADPH-dependent oxidoreductase</fullName>
    </submittedName>
</protein>
<dbReference type="PANTHER" id="PTHR30543:SF31">
    <property type="entry name" value="NADPH-DEPENDENT AZOREDUCTASE AZR"/>
    <property type="match status" value="1"/>
</dbReference>
<dbReference type="InterPro" id="IPR005025">
    <property type="entry name" value="FMN_Rdtase-like_dom"/>
</dbReference>
<dbReference type="InterPro" id="IPR029039">
    <property type="entry name" value="Flavoprotein-like_sf"/>
</dbReference>
<comment type="caution">
    <text evidence="3">The sequence shown here is derived from an EMBL/GenBank/DDBJ whole genome shotgun (WGS) entry which is preliminary data.</text>
</comment>
<dbReference type="GO" id="GO:0005829">
    <property type="term" value="C:cytosol"/>
    <property type="evidence" value="ECO:0007669"/>
    <property type="project" value="TreeGrafter"/>
</dbReference>
<accession>A0A2N5Y7K2</accession>
<organism evidence="3 4">
    <name type="scientific">Kineobactrum sediminis</name>
    <dbReference type="NCBI Taxonomy" id="1905677"/>
    <lineage>
        <taxon>Bacteria</taxon>
        <taxon>Pseudomonadati</taxon>
        <taxon>Pseudomonadota</taxon>
        <taxon>Gammaproteobacteria</taxon>
        <taxon>Cellvibrionales</taxon>
        <taxon>Halieaceae</taxon>
        <taxon>Kineobactrum</taxon>
    </lineage>
</organism>
<keyword evidence="1" id="KW-0288">FMN</keyword>
<dbReference type="SUPFAM" id="SSF52218">
    <property type="entry name" value="Flavoproteins"/>
    <property type="match status" value="1"/>
</dbReference>
<evidence type="ECO:0000256" key="1">
    <source>
        <dbReference type="ARBA" id="ARBA00022643"/>
    </source>
</evidence>
<dbReference type="Proteomes" id="UP000234845">
    <property type="component" value="Unassembled WGS sequence"/>
</dbReference>
<evidence type="ECO:0000259" key="2">
    <source>
        <dbReference type="Pfam" id="PF03358"/>
    </source>
</evidence>
<keyword evidence="4" id="KW-1185">Reference proteome</keyword>
<dbReference type="GO" id="GO:0010181">
    <property type="term" value="F:FMN binding"/>
    <property type="evidence" value="ECO:0007669"/>
    <property type="project" value="TreeGrafter"/>
</dbReference>